<sequence length="111" mass="12081">MTTENTWQTICPTSDLIKNSGVCAILANQEQVALFQVGDDTIYAVANFDPFGKANVLYRGLIGETKGDVYVASPLLKQRFVLNTGACLDDGTLAIKTYQTRITDGKLEIFG</sequence>
<dbReference type="PANTHER" id="PTHR40562">
    <property type="match status" value="1"/>
</dbReference>
<evidence type="ECO:0000313" key="6">
    <source>
        <dbReference type="Proteomes" id="UP000321525"/>
    </source>
</evidence>
<dbReference type="OrthoDB" id="516687at2"/>
<dbReference type="GO" id="GO:0042128">
    <property type="term" value="P:nitrate assimilation"/>
    <property type="evidence" value="ECO:0007669"/>
    <property type="project" value="UniProtKB-KW"/>
</dbReference>
<feature type="domain" description="Rieske-like [2Fe-2S]" evidence="3">
    <location>
        <begin position="6"/>
        <end position="109"/>
    </location>
</feature>
<dbReference type="InterPro" id="IPR012748">
    <property type="entry name" value="Rieske-like_NirD"/>
</dbReference>
<proteinExistence type="predicted"/>
<evidence type="ECO:0000313" key="4">
    <source>
        <dbReference type="EMBL" id="TWX62400.1"/>
    </source>
</evidence>
<dbReference type="GO" id="GO:0051537">
    <property type="term" value="F:2 iron, 2 sulfur cluster binding"/>
    <property type="evidence" value="ECO:0007669"/>
    <property type="project" value="InterPro"/>
</dbReference>
<keyword evidence="1" id="KW-0560">Oxidoreductase</keyword>
<dbReference type="InterPro" id="IPR017881">
    <property type="entry name" value="NirD"/>
</dbReference>
<dbReference type="GO" id="GO:0008942">
    <property type="term" value="F:nitrite reductase [NAD(P)H] activity"/>
    <property type="evidence" value="ECO:0007669"/>
    <property type="project" value="InterPro"/>
</dbReference>
<dbReference type="SUPFAM" id="SSF50022">
    <property type="entry name" value="ISP domain"/>
    <property type="match status" value="1"/>
</dbReference>
<dbReference type="NCBIfam" id="TIGR02378">
    <property type="entry name" value="nirD_assim_sml"/>
    <property type="match status" value="1"/>
</dbReference>
<dbReference type="Proteomes" id="UP000321525">
    <property type="component" value="Unassembled WGS sequence"/>
</dbReference>
<dbReference type="Proteomes" id="UP000321917">
    <property type="component" value="Unassembled WGS sequence"/>
</dbReference>
<organism evidence="5 7">
    <name type="scientific">Colwellia hornerae</name>
    <dbReference type="NCBI Taxonomy" id="89402"/>
    <lineage>
        <taxon>Bacteria</taxon>
        <taxon>Pseudomonadati</taxon>
        <taxon>Pseudomonadota</taxon>
        <taxon>Gammaproteobacteria</taxon>
        <taxon>Alteromonadales</taxon>
        <taxon>Colwelliaceae</taxon>
        <taxon>Colwellia</taxon>
    </lineage>
</organism>
<comment type="caution">
    <text evidence="5">The sequence shown here is derived from an EMBL/GenBank/DDBJ whole genome shotgun (WGS) entry which is preliminary data.</text>
</comment>
<dbReference type="InterPro" id="IPR036922">
    <property type="entry name" value="Rieske_2Fe-2S_sf"/>
</dbReference>
<dbReference type="Gene3D" id="2.102.10.10">
    <property type="entry name" value="Rieske [2Fe-2S] iron-sulphur domain"/>
    <property type="match status" value="1"/>
</dbReference>
<gene>
    <name evidence="5" type="primary">nirD</name>
    <name evidence="4" type="ORF">ESZ26_03160</name>
    <name evidence="5" type="ORF">ESZ27_00205</name>
</gene>
<dbReference type="RefSeq" id="WP_146797749.1">
    <property type="nucleotide sequence ID" value="NZ_VOLP01000004.1"/>
</dbReference>
<evidence type="ECO:0000313" key="7">
    <source>
        <dbReference type="Proteomes" id="UP000321917"/>
    </source>
</evidence>
<keyword evidence="2" id="KW-0534">Nitrate assimilation</keyword>
<dbReference type="PANTHER" id="PTHR40562:SF1">
    <property type="entry name" value="NITRITE REDUCTASE (NADH) SMALL SUBUNIT"/>
    <property type="match status" value="1"/>
</dbReference>
<reference evidence="5 7" key="1">
    <citation type="submission" date="2019-07" db="EMBL/GenBank/DDBJ databases">
        <title>Genomes of sea-ice associated Colwellia species.</title>
        <authorList>
            <person name="Bowman J.P."/>
        </authorList>
    </citation>
    <scope>NUCLEOTIDE SEQUENCE [LARGE SCALE GENOMIC DNA]</scope>
    <source>
        <strain evidence="4 6">ACAM 607</strain>
        <strain evidence="5 7">IC036</strain>
    </source>
</reference>
<protein>
    <submittedName>
        <fullName evidence="5">Nitrite reductase small subunit NirD</fullName>
    </submittedName>
</protein>
<accession>A0A5C6QUW7</accession>
<dbReference type="PROSITE" id="PS51300">
    <property type="entry name" value="NIRD"/>
    <property type="match status" value="1"/>
</dbReference>
<dbReference type="Pfam" id="PF13806">
    <property type="entry name" value="Rieske_2"/>
    <property type="match status" value="1"/>
</dbReference>
<evidence type="ECO:0000256" key="2">
    <source>
        <dbReference type="ARBA" id="ARBA00023063"/>
    </source>
</evidence>
<dbReference type="EMBL" id="VOLQ01000001">
    <property type="protein sequence ID" value="TWX72268.1"/>
    <property type="molecule type" value="Genomic_DNA"/>
</dbReference>
<dbReference type="EMBL" id="VOLR01000003">
    <property type="protein sequence ID" value="TWX62400.1"/>
    <property type="molecule type" value="Genomic_DNA"/>
</dbReference>
<evidence type="ECO:0000256" key="1">
    <source>
        <dbReference type="ARBA" id="ARBA00023002"/>
    </source>
</evidence>
<keyword evidence="6" id="KW-1185">Reference proteome</keyword>
<evidence type="ECO:0000259" key="3">
    <source>
        <dbReference type="Pfam" id="PF13806"/>
    </source>
</evidence>
<dbReference type="AlphaFoldDB" id="A0A5C6QUW7"/>
<name>A0A5C6QUW7_9GAMM</name>
<evidence type="ECO:0000313" key="5">
    <source>
        <dbReference type="EMBL" id="TWX72268.1"/>
    </source>
</evidence>
<dbReference type="CDD" id="cd03529">
    <property type="entry name" value="Rieske_NirD"/>
    <property type="match status" value="1"/>
</dbReference>